<comment type="subcellular location">
    <subcellularLocation>
        <location evidence="1">Cell envelope</location>
    </subcellularLocation>
</comment>
<keyword evidence="3" id="KW-1015">Disulfide bond</keyword>
<dbReference type="RefSeq" id="WP_119034930.1">
    <property type="nucleotide sequence ID" value="NZ_QXDC01000002.1"/>
</dbReference>
<evidence type="ECO:0000313" key="8">
    <source>
        <dbReference type="Proteomes" id="UP000266568"/>
    </source>
</evidence>
<proteinExistence type="predicted"/>
<dbReference type="InterPro" id="IPR050553">
    <property type="entry name" value="Thioredoxin_ResA/DsbE_sf"/>
</dbReference>
<dbReference type="Gene3D" id="3.40.30.10">
    <property type="entry name" value="Glutaredoxin"/>
    <property type="match status" value="1"/>
</dbReference>
<feature type="transmembrane region" description="Helical" evidence="5">
    <location>
        <begin position="6"/>
        <end position="25"/>
    </location>
</feature>
<evidence type="ECO:0000256" key="2">
    <source>
        <dbReference type="ARBA" id="ARBA00022748"/>
    </source>
</evidence>
<gene>
    <name evidence="7" type="ORF">DFR49_1451</name>
</gene>
<dbReference type="Proteomes" id="UP000266568">
    <property type="component" value="Unassembled WGS sequence"/>
</dbReference>
<evidence type="ECO:0000313" key="7">
    <source>
        <dbReference type="EMBL" id="RIA46891.1"/>
    </source>
</evidence>
<dbReference type="PROSITE" id="PS51352">
    <property type="entry name" value="THIOREDOXIN_2"/>
    <property type="match status" value="1"/>
</dbReference>
<keyword evidence="5" id="KW-0812">Transmembrane</keyword>
<protein>
    <submittedName>
        <fullName evidence="7">Cytochrome c biogenesis protein CcmG/thiol:disulfide interchange protein DsbE</fullName>
    </submittedName>
</protein>
<keyword evidence="5" id="KW-1133">Transmembrane helix</keyword>
<dbReference type="OrthoDB" id="9799347at2"/>
<evidence type="ECO:0000256" key="3">
    <source>
        <dbReference type="ARBA" id="ARBA00023157"/>
    </source>
</evidence>
<dbReference type="Pfam" id="PF08534">
    <property type="entry name" value="Redoxin"/>
    <property type="match status" value="1"/>
</dbReference>
<evidence type="ECO:0000256" key="1">
    <source>
        <dbReference type="ARBA" id="ARBA00004196"/>
    </source>
</evidence>
<comment type="caution">
    <text evidence="7">The sequence shown here is derived from an EMBL/GenBank/DDBJ whole genome shotgun (WGS) entry which is preliminary data.</text>
</comment>
<feature type="domain" description="Thioredoxin" evidence="6">
    <location>
        <begin position="35"/>
        <end position="173"/>
    </location>
</feature>
<keyword evidence="8" id="KW-1185">Reference proteome</keyword>
<evidence type="ECO:0000256" key="4">
    <source>
        <dbReference type="ARBA" id="ARBA00023284"/>
    </source>
</evidence>
<keyword evidence="4" id="KW-0676">Redox-active center</keyword>
<dbReference type="GO" id="GO:0030313">
    <property type="term" value="C:cell envelope"/>
    <property type="evidence" value="ECO:0007669"/>
    <property type="project" value="UniProtKB-SubCell"/>
</dbReference>
<evidence type="ECO:0000259" key="6">
    <source>
        <dbReference type="PROSITE" id="PS51352"/>
    </source>
</evidence>
<dbReference type="GO" id="GO:0016491">
    <property type="term" value="F:oxidoreductase activity"/>
    <property type="evidence" value="ECO:0007669"/>
    <property type="project" value="InterPro"/>
</dbReference>
<name>A0A397PMF4_9SPHN</name>
<dbReference type="SUPFAM" id="SSF52833">
    <property type="entry name" value="Thioredoxin-like"/>
    <property type="match status" value="1"/>
</dbReference>
<dbReference type="InterPro" id="IPR036249">
    <property type="entry name" value="Thioredoxin-like_sf"/>
</dbReference>
<keyword evidence="5" id="KW-0472">Membrane</keyword>
<accession>A0A397PMF4</accession>
<sequence length="175" mass="18844">MRKALIWLPFVAFVGVLAVVAIGLFRPADRDVRSALVGHELPEFALPAMVEGVPGVDKARFTQGTPRLLNVFASWCIPCIAESPQLMRLKAMGVPIEGVAVRDTPENTGIFLRRYGNPFVGVGDDRDGRLQLAIGSSGVPESYVIDGKGRIVLQHIGDIRAEDVETIAAAVRGAR</sequence>
<keyword evidence="2" id="KW-0201">Cytochrome c-type biogenesis</keyword>
<dbReference type="GO" id="GO:0017004">
    <property type="term" value="P:cytochrome complex assembly"/>
    <property type="evidence" value="ECO:0007669"/>
    <property type="project" value="UniProtKB-KW"/>
</dbReference>
<dbReference type="InterPro" id="IPR013766">
    <property type="entry name" value="Thioredoxin_domain"/>
</dbReference>
<reference evidence="7 8" key="1">
    <citation type="submission" date="2018-08" db="EMBL/GenBank/DDBJ databases">
        <title>Genomic Encyclopedia of Type Strains, Phase IV (KMG-IV): sequencing the most valuable type-strain genomes for metagenomic binning, comparative biology and taxonomic classification.</title>
        <authorList>
            <person name="Goeker M."/>
        </authorList>
    </citation>
    <scope>NUCLEOTIDE SEQUENCE [LARGE SCALE GENOMIC DNA]</scope>
    <source>
        <strain evidence="7 8">DSM 25527</strain>
    </source>
</reference>
<dbReference type="PANTHER" id="PTHR42852:SF6">
    <property type="entry name" value="THIOL:DISULFIDE INTERCHANGE PROTEIN DSBE"/>
    <property type="match status" value="1"/>
</dbReference>
<dbReference type="AlphaFoldDB" id="A0A397PMF4"/>
<dbReference type="EMBL" id="QXDC01000002">
    <property type="protein sequence ID" value="RIA46891.1"/>
    <property type="molecule type" value="Genomic_DNA"/>
</dbReference>
<organism evidence="7 8">
    <name type="scientific">Hephaestia caeni</name>
    <dbReference type="NCBI Taxonomy" id="645617"/>
    <lineage>
        <taxon>Bacteria</taxon>
        <taxon>Pseudomonadati</taxon>
        <taxon>Pseudomonadota</taxon>
        <taxon>Alphaproteobacteria</taxon>
        <taxon>Sphingomonadales</taxon>
        <taxon>Sphingomonadaceae</taxon>
        <taxon>Hephaestia</taxon>
    </lineage>
</organism>
<dbReference type="InterPro" id="IPR013740">
    <property type="entry name" value="Redoxin"/>
</dbReference>
<dbReference type="PANTHER" id="PTHR42852">
    <property type="entry name" value="THIOL:DISULFIDE INTERCHANGE PROTEIN DSBE"/>
    <property type="match status" value="1"/>
</dbReference>
<evidence type="ECO:0000256" key="5">
    <source>
        <dbReference type="SAM" id="Phobius"/>
    </source>
</evidence>